<accession>X0L4J2</accession>
<dbReference type="EMBL" id="JH658009">
    <property type="protein sequence ID" value="EXM15891.1"/>
    <property type="molecule type" value="Genomic_DNA"/>
</dbReference>
<reference evidence="2" key="2">
    <citation type="submission" date="2012-05" db="EMBL/GenBank/DDBJ databases">
        <title>The Genome Annotation of Fusarium oxysporum Cotton.</title>
        <authorList>
            <consortium name="The Broad Institute Genomics Platform"/>
            <person name="Ma L.-J."/>
            <person name="Corby-Kistler H."/>
            <person name="Broz K."/>
            <person name="Gale L.R."/>
            <person name="Jonkers W."/>
            <person name="O'Donnell K."/>
            <person name="Ploetz R."/>
            <person name="Steinberg C."/>
            <person name="Schwartz D.C."/>
            <person name="VanEtten H."/>
            <person name="Zhou S."/>
            <person name="Young S.K."/>
            <person name="Zeng Q."/>
            <person name="Gargeya S."/>
            <person name="Fitzgerald M."/>
            <person name="Abouelleil A."/>
            <person name="Alvarado L."/>
            <person name="Chapman S.B."/>
            <person name="Gainer-Dewar J."/>
            <person name="Goldberg J."/>
            <person name="Griggs A."/>
            <person name="Gujja S."/>
            <person name="Hansen M."/>
            <person name="Howarth C."/>
            <person name="Imamovic A."/>
            <person name="Ireland A."/>
            <person name="Larimer J."/>
            <person name="McCowan C."/>
            <person name="Murphy C."/>
            <person name="Pearson M."/>
            <person name="Poon T.W."/>
            <person name="Priest M."/>
            <person name="Roberts A."/>
            <person name="Saif S."/>
            <person name="Shea T."/>
            <person name="Sykes S."/>
            <person name="Wortman J."/>
            <person name="Nusbaum C."/>
            <person name="Birren B."/>
        </authorList>
    </citation>
    <scope>NUCLEOTIDE SEQUENCE</scope>
    <source>
        <strain evidence="2">25433</strain>
    </source>
</reference>
<proteinExistence type="predicted"/>
<reference evidence="2" key="1">
    <citation type="submission" date="2011-11" db="EMBL/GenBank/DDBJ databases">
        <title>The Genome Sequence of Fusarium oxysporum Cotton.</title>
        <authorList>
            <consortium name="The Broad Institute Genome Sequencing Platform"/>
            <person name="Ma L.-J."/>
            <person name="Gale L.R."/>
            <person name="Schwartz D.C."/>
            <person name="Zhou S."/>
            <person name="Corby-Kistler H."/>
            <person name="Young S.K."/>
            <person name="Zeng Q."/>
            <person name="Gargeya S."/>
            <person name="Fitzgerald M."/>
            <person name="Haas B."/>
            <person name="Abouelleil A."/>
            <person name="Alvarado L."/>
            <person name="Arachchi H.M."/>
            <person name="Berlin A."/>
            <person name="Brown A."/>
            <person name="Chapman S.B."/>
            <person name="Chen Z."/>
            <person name="Dunbar C."/>
            <person name="Freedman E."/>
            <person name="Gearin G."/>
            <person name="Goldberg J."/>
            <person name="Griggs A."/>
            <person name="Gujja S."/>
            <person name="Heiman D."/>
            <person name="Howarth C."/>
            <person name="Larson L."/>
            <person name="Lui A."/>
            <person name="MacDonald P.J.P."/>
            <person name="Montmayeur A."/>
            <person name="Murphy C."/>
            <person name="Neiman D."/>
            <person name="Pearson M."/>
            <person name="Priest M."/>
            <person name="Roberts A."/>
            <person name="Saif S."/>
            <person name="Shea T."/>
            <person name="Shenoy N."/>
            <person name="Sisk P."/>
            <person name="Stolte C."/>
            <person name="Sykes S."/>
            <person name="Wortman J."/>
            <person name="Nusbaum C."/>
            <person name="Birren B."/>
        </authorList>
    </citation>
    <scope>NUCLEOTIDE SEQUENCE [LARGE SCALE GENOMIC DNA]</scope>
    <source>
        <strain evidence="2">25433</strain>
    </source>
</reference>
<evidence type="ECO:0000256" key="1">
    <source>
        <dbReference type="SAM" id="MobiDB-lite"/>
    </source>
</evidence>
<gene>
    <name evidence="2" type="ORF">FOTG_15793</name>
</gene>
<dbReference type="AlphaFoldDB" id="X0L4J2"/>
<organism evidence="2">
    <name type="scientific">Fusarium oxysporum f. sp. vasinfectum 25433</name>
    <dbReference type="NCBI Taxonomy" id="1089449"/>
    <lineage>
        <taxon>Eukaryota</taxon>
        <taxon>Fungi</taxon>
        <taxon>Dikarya</taxon>
        <taxon>Ascomycota</taxon>
        <taxon>Pezizomycotina</taxon>
        <taxon>Sordariomycetes</taxon>
        <taxon>Hypocreomycetidae</taxon>
        <taxon>Hypocreales</taxon>
        <taxon>Nectriaceae</taxon>
        <taxon>Fusarium</taxon>
        <taxon>Fusarium oxysporum species complex</taxon>
    </lineage>
</organism>
<dbReference type="Proteomes" id="UP000030701">
    <property type="component" value="Unassembled WGS sequence"/>
</dbReference>
<protein>
    <submittedName>
        <fullName evidence="2">Uncharacterized protein</fullName>
    </submittedName>
</protein>
<sequence>MAFSSIHEMVRWGAAHHSKPPLGYPCGGHPNGYGP</sequence>
<feature type="compositionally biased region" description="Gly residues" evidence="1">
    <location>
        <begin position="25"/>
        <end position="35"/>
    </location>
</feature>
<evidence type="ECO:0000313" key="2">
    <source>
        <dbReference type="EMBL" id="EXM15891.1"/>
    </source>
</evidence>
<name>X0L4J2_FUSOX</name>
<feature type="region of interest" description="Disordered" evidence="1">
    <location>
        <begin position="16"/>
        <end position="35"/>
    </location>
</feature>
<dbReference type="HOGENOM" id="CLU_3368517_0_0_1"/>